<keyword evidence="3" id="KW-1185">Reference proteome</keyword>
<organism evidence="2 3">
    <name type="scientific">Phormidium yuhuli AB48</name>
    <dbReference type="NCBI Taxonomy" id="2940671"/>
    <lineage>
        <taxon>Bacteria</taxon>
        <taxon>Bacillati</taxon>
        <taxon>Cyanobacteriota</taxon>
        <taxon>Cyanophyceae</taxon>
        <taxon>Oscillatoriophycideae</taxon>
        <taxon>Oscillatoriales</taxon>
        <taxon>Oscillatoriaceae</taxon>
        <taxon>Phormidium</taxon>
        <taxon>Phormidium yuhuli</taxon>
    </lineage>
</organism>
<dbReference type="InterPro" id="IPR011335">
    <property type="entry name" value="Restrct_endonuc-II-like"/>
</dbReference>
<sequence length="205" mass="23661">MVVATSPPVIEVDTSEVRRGYSLEDYRRFEAESLERHEYRDGEVVTMTGGSEAHNTITVNLVVLLGFLLRDSPLRLYSSDLRLWLPQYNRATYPDVMVVEGEPVFQEQRSDEILNPTLIVEVLSPSTAAYDRGDKFRRYRSIPSFAEYLLVSQQEPYVEQFSRRDEGVWEFRALEGLEGAISLPRFDVELPLGEIYRRVRFAETG</sequence>
<dbReference type="EMBL" id="CP098611">
    <property type="protein sequence ID" value="USR92445.1"/>
    <property type="molecule type" value="Genomic_DNA"/>
</dbReference>
<dbReference type="Proteomes" id="UP001056708">
    <property type="component" value="Chromosome"/>
</dbReference>
<dbReference type="Gene3D" id="3.90.1570.10">
    <property type="entry name" value="tt1808, chain A"/>
    <property type="match status" value="1"/>
</dbReference>
<dbReference type="SUPFAM" id="SSF52980">
    <property type="entry name" value="Restriction endonuclease-like"/>
    <property type="match status" value="1"/>
</dbReference>
<evidence type="ECO:0000259" key="1">
    <source>
        <dbReference type="Pfam" id="PF05685"/>
    </source>
</evidence>
<dbReference type="Pfam" id="PF05685">
    <property type="entry name" value="Uma2"/>
    <property type="match status" value="1"/>
</dbReference>
<gene>
    <name evidence="2" type="ORF">NEA10_06925</name>
</gene>
<reference evidence="2" key="1">
    <citation type="submission" date="2022-06" db="EMBL/GenBank/DDBJ databases">
        <title>Genome sequence of Phormidium yuhuli AB48 isolated from an industrial photobioreactor environment.</title>
        <authorList>
            <person name="Qiu Y."/>
            <person name="Noonan A.J.C."/>
            <person name="Dofher K."/>
            <person name="Koch M."/>
            <person name="Kieft B."/>
            <person name="Lin X."/>
            <person name="Ziels R.M."/>
            <person name="Hallam S.J."/>
        </authorList>
    </citation>
    <scope>NUCLEOTIDE SEQUENCE</scope>
    <source>
        <strain evidence="2">AB48</strain>
    </source>
</reference>
<name>A0ABY5AT85_9CYAN</name>
<dbReference type="CDD" id="cd06260">
    <property type="entry name" value="DUF820-like"/>
    <property type="match status" value="1"/>
</dbReference>
<keyword evidence="2" id="KW-0540">Nuclease</keyword>
<accession>A0ABY5AT85</accession>
<protein>
    <submittedName>
        <fullName evidence="2">Uma2 family endonuclease</fullName>
    </submittedName>
</protein>
<evidence type="ECO:0000313" key="3">
    <source>
        <dbReference type="Proteomes" id="UP001056708"/>
    </source>
</evidence>
<keyword evidence="2" id="KW-0255">Endonuclease</keyword>
<proteinExistence type="predicted"/>
<dbReference type="InterPro" id="IPR008538">
    <property type="entry name" value="Uma2"/>
</dbReference>
<feature type="domain" description="Putative restriction endonuclease" evidence="1">
    <location>
        <begin position="23"/>
        <end position="185"/>
    </location>
</feature>
<keyword evidence="2" id="KW-0378">Hydrolase</keyword>
<dbReference type="RefSeq" id="WP_252664602.1">
    <property type="nucleotide sequence ID" value="NZ_CP098611.1"/>
</dbReference>
<evidence type="ECO:0000313" key="2">
    <source>
        <dbReference type="EMBL" id="USR92445.1"/>
    </source>
</evidence>
<dbReference type="GO" id="GO:0004519">
    <property type="term" value="F:endonuclease activity"/>
    <property type="evidence" value="ECO:0007669"/>
    <property type="project" value="UniProtKB-KW"/>
</dbReference>
<dbReference type="PANTHER" id="PTHR36558:SF1">
    <property type="entry name" value="RESTRICTION ENDONUCLEASE DOMAIN-CONTAINING PROTEIN-RELATED"/>
    <property type="match status" value="1"/>
</dbReference>
<dbReference type="InterPro" id="IPR012296">
    <property type="entry name" value="Nuclease_put_TT1808"/>
</dbReference>
<dbReference type="PANTHER" id="PTHR36558">
    <property type="entry name" value="GLR1098 PROTEIN"/>
    <property type="match status" value="1"/>
</dbReference>